<evidence type="ECO:0008006" key="3">
    <source>
        <dbReference type="Google" id="ProtNLM"/>
    </source>
</evidence>
<name>A0A7X2IQY0_9BURK</name>
<dbReference type="RefSeq" id="WP_154377865.1">
    <property type="nucleotide sequence ID" value="NZ_WKJJ01000014.1"/>
</dbReference>
<sequence>MSQANDNLHAILAVRCELQLDTPHATLQALRNCAQSGTFDVLHNELGRANGYVAWADINKESWRALCERGRLPSYAFEWNEGRLLLLLDIALARAQRHALRTSLERLFATRRAVVFLRRGCVHIYARSQGRMRLVARRRFDAAAPAEPGPN</sequence>
<proteinExistence type="predicted"/>
<protein>
    <recommendedName>
        <fullName evidence="3">Toxin-activating lysine-acyltransferase</fullName>
    </recommendedName>
</protein>
<accession>A0A7X2IQY0</accession>
<comment type="caution">
    <text evidence="1">The sequence shown here is derived from an EMBL/GenBank/DDBJ whole genome shotgun (WGS) entry which is preliminary data.</text>
</comment>
<reference evidence="1 2" key="1">
    <citation type="submission" date="2019-11" db="EMBL/GenBank/DDBJ databases">
        <title>Novel species isolated from a subtropical stream in China.</title>
        <authorList>
            <person name="Lu H."/>
        </authorList>
    </citation>
    <scope>NUCLEOTIDE SEQUENCE [LARGE SCALE GENOMIC DNA]</scope>
    <source>
        <strain evidence="1 2">FT92W</strain>
    </source>
</reference>
<keyword evidence="2" id="KW-1185">Reference proteome</keyword>
<dbReference type="Proteomes" id="UP000446768">
    <property type="component" value="Unassembled WGS sequence"/>
</dbReference>
<dbReference type="AlphaFoldDB" id="A0A7X2IQY0"/>
<organism evidence="1 2">
    <name type="scientific">Pseudoduganella rivuli</name>
    <dbReference type="NCBI Taxonomy" id="2666085"/>
    <lineage>
        <taxon>Bacteria</taxon>
        <taxon>Pseudomonadati</taxon>
        <taxon>Pseudomonadota</taxon>
        <taxon>Betaproteobacteria</taxon>
        <taxon>Burkholderiales</taxon>
        <taxon>Oxalobacteraceae</taxon>
        <taxon>Telluria group</taxon>
        <taxon>Pseudoduganella</taxon>
    </lineage>
</organism>
<gene>
    <name evidence="1" type="ORF">GJ700_21870</name>
</gene>
<evidence type="ECO:0000313" key="2">
    <source>
        <dbReference type="Proteomes" id="UP000446768"/>
    </source>
</evidence>
<dbReference type="EMBL" id="WKJJ01000014">
    <property type="protein sequence ID" value="MRV74359.1"/>
    <property type="molecule type" value="Genomic_DNA"/>
</dbReference>
<evidence type="ECO:0000313" key="1">
    <source>
        <dbReference type="EMBL" id="MRV74359.1"/>
    </source>
</evidence>